<dbReference type="EMBL" id="PFWI01000179">
    <property type="protein sequence ID" value="PJA61699.1"/>
    <property type="molecule type" value="Genomic_DNA"/>
</dbReference>
<comment type="subcellular location">
    <subcellularLocation>
        <location evidence="1">Membrane</location>
        <topology evidence="1">Single-pass membrane protein</topology>
    </subcellularLocation>
</comment>
<dbReference type="InterPro" id="IPR023353">
    <property type="entry name" value="LemA-like_dom_sf"/>
</dbReference>
<dbReference type="Proteomes" id="UP000229213">
    <property type="component" value="Unassembled WGS sequence"/>
</dbReference>
<feature type="transmembrane region" description="Helical" evidence="6">
    <location>
        <begin position="6"/>
        <end position="30"/>
    </location>
</feature>
<protein>
    <submittedName>
        <fullName evidence="7">LemA family protein</fullName>
    </submittedName>
</protein>
<reference evidence="8" key="1">
    <citation type="submission" date="2017-09" db="EMBL/GenBank/DDBJ databases">
        <title>Depth-based differentiation of microbial function through sediment-hosted aquifers and enrichment of novel symbionts in the deep terrestrial subsurface.</title>
        <authorList>
            <person name="Probst A.J."/>
            <person name="Ladd B."/>
            <person name="Jarett J.K."/>
            <person name="Geller-Mcgrath D.E."/>
            <person name="Sieber C.M.K."/>
            <person name="Emerson J.B."/>
            <person name="Anantharaman K."/>
            <person name="Thomas B.C."/>
            <person name="Malmstrom R."/>
            <person name="Stieglmeier M."/>
            <person name="Klingl A."/>
            <person name="Woyke T."/>
            <person name="Ryan C.M."/>
            <person name="Banfield J.F."/>
        </authorList>
    </citation>
    <scope>NUCLEOTIDE SEQUENCE [LARGE SCALE GENOMIC DNA]</scope>
</reference>
<keyword evidence="4 6" id="KW-1133">Transmembrane helix</keyword>
<gene>
    <name evidence="7" type="ORF">CO162_04975</name>
</gene>
<name>A0A2M7YFG0_9BACT</name>
<dbReference type="Gene3D" id="1.20.1440.20">
    <property type="entry name" value="LemA-like domain"/>
    <property type="match status" value="1"/>
</dbReference>
<accession>A0A2M7YFG0</accession>
<comment type="caution">
    <text evidence="7">The sequence shown here is derived from an EMBL/GenBank/DDBJ whole genome shotgun (WGS) entry which is preliminary data.</text>
</comment>
<evidence type="ECO:0000256" key="1">
    <source>
        <dbReference type="ARBA" id="ARBA00004167"/>
    </source>
</evidence>
<evidence type="ECO:0000256" key="6">
    <source>
        <dbReference type="SAM" id="Phobius"/>
    </source>
</evidence>
<dbReference type="GO" id="GO:0016020">
    <property type="term" value="C:membrane"/>
    <property type="evidence" value="ECO:0007669"/>
    <property type="project" value="UniProtKB-SubCell"/>
</dbReference>
<evidence type="ECO:0000256" key="5">
    <source>
        <dbReference type="ARBA" id="ARBA00023136"/>
    </source>
</evidence>
<dbReference type="SUPFAM" id="SSF140478">
    <property type="entry name" value="LemA-like"/>
    <property type="match status" value="1"/>
</dbReference>
<evidence type="ECO:0000256" key="4">
    <source>
        <dbReference type="ARBA" id="ARBA00022989"/>
    </source>
</evidence>
<dbReference type="PANTHER" id="PTHR34478">
    <property type="entry name" value="PROTEIN LEMA"/>
    <property type="match status" value="1"/>
</dbReference>
<organism evidence="7 8">
    <name type="scientific">bacterium (Candidatus Ratteibacteria) CG_4_9_14_3_um_filter_41_21</name>
    <dbReference type="NCBI Taxonomy" id="2014289"/>
    <lineage>
        <taxon>Bacteria</taxon>
        <taxon>Candidatus Ratteibacteria</taxon>
    </lineage>
</organism>
<evidence type="ECO:0000313" key="8">
    <source>
        <dbReference type="Proteomes" id="UP000229213"/>
    </source>
</evidence>
<dbReference type="AlphaFoldDB" id="A0A2M7YFG0"/>
<keyword evidence="5 6" id="KW-0472">Membrane</keyword>
<dbReference type="InterPro" id="IPR007156">
    <property type="entry name" value="MamQ_LemA"/>
</dbReference>
<sequence length="192" mass="22170">MSAGLIVFLVITGFLVVGLIGYFITIYNGLVRLRRNLKRNWSNIDVLLKQRHDELPKLVSVCEGYMKYERETLEKITSLRSTYLGARTVGEKSRVEGELAGALKTLFAVVEKYPDLKADQRFAQLQERISFLENQIADRRELYNESVNIYNIRINQIPDKFVASSCNFTVEELLKVAEAERKDVKIQFNFPK</sequence>
<evidence type="ECO:0000256" key="2">
    <source>
        <dbReference type="ARBA" id="ARBA00008854"/>
    </source>
</evidence>
<dbReference type="Pfam" id="PF04011">
    <property type="entry name" value="LemA"/>
    <property type="match status" value="1"/>
</dbReference>
<evidence type="ECO:0000313" key="7">
    <source>
        <dbReference type="EMBL" id="PJA61699.1"/>
    </source>
</evidence>
<dbReference type="PANTHER" id="PTHR34478:SF1">
    <property type="entry name" value="PROTEIN LEMA"/>
    <property type="match status" value="1"/>
</dbReference>
<keyword evidence="3 6" id="KW-0812">Transmembrane</keyword>
<proteinExistence type="inferred from homology"/>
<evidence type="ECO:0000256" key="3">
    <source>
        <dbReference type="ARBA" id="ARBA00022692"/>
    </source>
</evidence>
<comment type="similarity">
    <text evidence="2">Belongs to the LemA family.</text>
</comment>